<dbReference type="PATRIC" id="fig|1299334.3.peg.7754"/>
<evidence type="ECO:0000313" key="1">
    <source>
        <dbReference type="EMBL" id="EUA23107.1"/>
    </source>
</evidence>
<reference evidence="1" key="1">
    <citation type="submission" date="2014-01" db="EMBL/GenBank/DDBJ databases">
        <authorList>
            <person name="Brown-Elliot B."/>
            <person name="Wallace R."/>
            <person name="Lenaerts A."/>
            <person name="Ordway D."/>
            <person name="DeGroote M.A."/>
            <person name="Parker T."/>
            <person name="Sizemore C."/>
            <person name="Tallon L.J."/>
            <person name="Sadzewicz L.K."/>
            <person name="Sengamalay N."/>
            <person name="Fraser C.M."/>
            <person name="Hine E."/>
            <person name="Shefchek K.A."/>
            <person name="Das S.P."/>
            <person name="Tettelin H."/>
        </authorList>
    </citation>
    <scope>NUCLEOTIDE SEQUENCE [LARGE SCALE GENOMIC DNA]</scope>
    <source>
        <strain evidence="1">4042</strain>
    </source>
</reference>
<sequence length="46" mass="4592">MPRSSAASSCHAAAAACSGPEPDPEYINAELTSGGNAAKSNMAYFS</sequence>
<gene>
    <name evidence="1" type="ORF">I553_5815</name>
</gene>
<accession>X7ZTZ4</accession>
<dbReference type="EMBL" id="JAOB01000069">
    <property type="protein sequence ID" value="EUA23107.1"/>
    <property type="molecule type" value="Genomic_DNA"/>
</dbReference>
<comment type="caution">
    <text evidence="1">The sequence shown here is derived from an EMBL/GenBank/DDBJ whole genome shotgun (WGS) entry which is preliminary data.</text>
</comment>
<name>X7ZTZ4_MYCXE</name>
<proteinExistence type="predicted"/>
<dbReference type="PROSITE" id="PS51257">
    <property type="entry name" value="PROKAR_LIPOPROTEIN"/>
    <property type="match status" value="1"/>
</dbReference>
<protein>
    <submittedName>
        <fullName evidence="1">Putative lipoprotein</fullName>
    </submittedName>
</protein>
<organism evidence="1">
    <name type="scientific">Mycobacterium xenopi 4042</name>
    <dbReference type="NCBI Taxonomy" id="1299334"/>
    <lineage>
        <taxon>Bacteria</taxon>
        <taxon>Bacillati</taxon>
        <taxon>Actinomycetota</taxon>
        <taxon>Actinomycetes</taxon>
        <taxon>Mycobacteriales</taxon>
        <taxon>Mycobacteriaceae</taxon>
        <taxon>Mycobacterium</taxon>
    </lineage>
</organism>
<keyword evidence="1" id="KW-0449">Lipoprotein</keyword>
<dbReference type="AlphaFoldDB" id="X7ZTZ4"/>